<feature type="compositionally biased region" description="Basic and acidic residues" evidence="5">
    <location>
        <begin position="219"/>
        <end position="233"/>
    </location>
</feature>
<dbReference type="InterPro" id="IPR013325">
    <property type="entry name" value="RNA_pol_sigma_r2"/>
</dbReference>
<comment type="similarity">
    <text evidence="1">Belongs to the sigma-70 factor family. ECF subfamily.</text>
</comment>
<evidence type="ECO:0000259" key="6">
    <source>
        <dbReference type="Pfam" id="PF04542"/>
    </source>
</evidence>
<dbReference type="InterPro" id="IPR013324">
    <property type="entry name" value="RNA_pol_sigma_r3/r4-like"/>
</dbReference>
<keyword evidence="9" id="KW-1185">Reference proteome</keyword>
<gene>
    <name evidence="8" type="ORF">MOV92_01230</name>
</gene>
<evidence type="ECO:0000256" key="2">
    <source>
        <dbReference type="ARBA" id="ARBA00023015"/>
    </source>
</evidence>
<feature type="compositionally biased region" description="Low complexity" evidence="5">
    <location>
        <begin position="204"/>
        <end position="213"/>
    </location>
</feature>
<dbReference type="Gene3D" id="1.10.1740.10">
    <property type="match status" value="1"/>
</dbReference>
<evidence type="ECO:0000313" key="9">
    <source>
        <dbReference type="Proteomes" id="UP000829194"/>
    </source>
</evidence>
<dbReference type="CDD" id="cd06171">
    <property type="entry name" value="Sigma70_r4"/>
    <property type="match status" value="1"/>
</dbReference>
<dbReference type="SUPFAM" id="SSF88659">
    <property type="entry name" value="Sigma3 and sigma4 domains of RNA polymerase sigma factors"/>
    <property type="match status" value="1"/>
</dbReference>
<dbReference type="InterPro" id="IPR013249">
    <property type="entry name" value="RNA_pol_sigma70_r4_t2"/>
</dbReference>
<evidence type="ECO:0000256" key="3">
    <source>
        <dbReference type="ARBA" id="ARBA00023082"/>
    </source>
</evidence>
<organism evidence="8 9">
    <name type="scientific">Lysobacter gummosus</name>
    <dbReference type="NCBI Taxonomy" id="262324"/>
    <lineage>
        <taxon>Bacteria</taxon>
        <taxon>Pseudomonadati</taxon>
        <taxon>Pseudomonadota</taxon>
        <taxon>Gammaproteobacteria</taxon>
        <taxon>Lysobacterales</taxon>
        <taxon>Lysobacteraceae</taxon>
        <taxon>Lysobacter</taxon>
    </lineage>
</organism>
<dbReference type="NCBIfam" id="TIGR02937">
    <property type="entry name" value="sigma70-ECF"/>
    <property type="match status" value="1"/>
</dbReference>
<proteinExistence type="inferred from homology"/>
<reference evidence="8 9" key="1">
    <citation type="submission" date="2022-03" db="EMBL/GenBank/DDBJ databases">
        <title>Complete genome sequence of Lysobacter capsici VKM B-2533 and Lysobacter gummosus 10.1.1, promising sources of lytic agents.</title>
        <authorList>
            <person name="Tarlachkov S.V."/>
            <person name="Kudryakova I.V."/>
            <person name="Afoshin A.S."/>
            <person name="Leontyevskaya E.A."/>
            <person name="Leontyevskaya N.V."/>
        </authorList>
    </citation>
    <scope>NUCLEOTIDE SEQUENCE [LARGE SCALE GENOMIC DNA]</scope>
    <source>
        <strain evidence="8 9">10.1.1</strain>
    </source>
</reference>
<accession>A0ABY3XBF6</accession>
<dbReference type="InterPro" id="IPR036388">
    <property type="entry name" value="WH-like_DNA-bd_sf"/>
</dbReference>
<dbReference type="Gene3D" id="1.10.10.10">
    <property type="entry name" value="Winged helix-like DNA-binding domain superfamily/Winged helix DNA-binding domain"/>
    <property type="match status" value="1"/>
</dbReference>
<sequence length="233" mass="26677">MDTALDAWFTSEILVHEEALVHYLRRWWSQGDEVHDLRQEVYVRVYEAAGKSRPRQPKSFLFATARHLMTDRLRRGRVVSIEPVGDFESLNVLVDEVSPERRHGARQNLRRLAEAFDRLPERCRQVVWLRRVEELPQKQVALRMGITEKTVEKQIAKGMRLLAEHYYGGAQALADMAPASAIEAGEGAGTGRLKRDEARPPASPRAAAQQVRQDNTRQPPDDRNRGHGRKQTD</sequence>
<evidence type="ECO:0000256" key="4">
    <source>
        <dbReference type="ARBA" id="ARBA00023163"/>
    </source>
</evidence>
<dbReference type="Proteomes" id="UP000829194">
    <property type="component" value="Chromosome"/>
</dbReference>
<evidence type="ECO:0000256" key="5">
    <source>
        <dbReference type="SAM" id="MobiDB-lite"/>
    </source>
</evidence>
<feature type="domain" description="RNA polymerase sigma factor 70 region 4 type 2" evidence="7">
    <location>
        <begin position="110"/>
        <end position="162"/>
    </location>
</feature>
<dbReference type="SUPFAM" id="SSF88946">
    <property type="entry name" value="Sigma2 domain of RNA polymerase sigma factors"/>
    <property type="match status" value="1"/>
</dbReference>
<protein>
    <submittedName>
        <fullName evidence="8">Sigma-70 family RNA polymerase sigma factor</fullName>
    </submittedName>
</protein>
<evidence type="ECO:0000313" key="8">
    <source>
        <dbReference type="EMBL" id="UNP29939.1"/>
    </source>
</evidence>
<keyword evidence="2" id="KW-0805">Transcription regulation</keyword>
<feature type="region of interest" description="Disordered" evidence="5">
    <location>
        <begin position="185"/>
        <end position="233"/>
    </location>
</feature>
<dbReference type="InterPro" id="IPR014284">
    <property type="entry name" value="RNA_pol_sigma-70_dom"/>
</dbReference>
<dbReference type="InterPro" id="IPR039425">
    <property type="entry name" value="RNA_pol_sigma-70-like"/>
</dbReference>
<keyword evidence="3" id="KW-0731">Sigma factor</keyword>
<dbReference type="InterPro" id="IPR007627">
    <property type="entry name" value="RNA_pol_sigma70_r2"/>
</dbReference>
<keyword evidence="4" id="KW-0804">Transcription</keyword>
<dbReference type="Pfam" id="PF04542">
    <property type="entry name" value="Sigma70_r2"/>
    <property type="match status" value="1"/>
</dbReference>
<dbReference type="PANTHER" id="PTHR43133">
    <property type="entry name" value="RNA POLYMERASE ECF-TYPE SIGMA FACTO"/>
    <property type="match status" value="1"/>
</dbReference>
<evidence type="ECO:0000259" key="7">
    <source>
        <dbReference type="Pfam" id="PF08281"/>
    </source>
</evidence>
<evidence type="ECO:0000256" key="1">
    <source>
        <dbReference type="ARBA" id="ARBA00010641"/>
    </source>
</evidence>
<dbReference type="RefSeq" id="WP_083512218.1">
    <property type="nucleotide sequence ID" value="NZ_CP011131.1"/>
</dbReference>
<dbReference type="EMBL" id="CP093547">
    <property type="protein sequence ID" value="UNP29939.1"/>
    <property type="molecule type" value="Genomic_DNA"/>
</dbReference>
<name>A0ABY3XBF6_9GAMM</name>
<dbReference type="Pfam" id="PF08281">
    <property type="entry name" value="Sigma70_r4_2"/>
    <property type="match status" value="1"/>
</dbReference>
<feature type="domain" description="RNA polymerase sigma-70 region 2" evidence="6">
    <location>
        <begin position="16"/>
        <end position="76"/>
    </location>
</feature>
<dbReference type="PANTHER" id="PTHR43133:SF63">
    <property type="entry name" value="RNA POLYMERASE SIGMA FACTOR FECI-RELATED"/>
    <property type="match status" value="1"/>
</dbReference>